<reference evidence="3 4" key="1">
    <citation type="submission" date="2013-05" db="EMBL/GenBank/DDBJ databases">
        <title>Draft genome of the parasitic nematode Anyclostoma ceylanicum.</title>
        <authorList>
            <person name="Mitreva M."/>
        </authorList>
    </citation>
    <scope>NUCLEOTIDE SEQUENCE [LARGE SCALE GENOMIC DNA]</scope>
</reference>
<evidence type="ECO:0000259" key="2">
    <source>
        <dbReference type="PROSITE" id="PS50041"/>
    </source>
</evidence>
<dbReference type="Gene3D" id="3.10.100.10">
    <property type="entry name" value="Mannose-Binding Protein A, subunit A"/>
    <property type="match status" value="1"/>
</dbReference>
<dbReference type="InterPro" id="IPR050111">
    <property type="entry name" value="C-type_lectin/snaclec_domain"/>
</dbReference>
<dbReference type="InterPro" id="IPR016187">
    <property type="entry name" value="CTDL_fold"/>
</dbReference>
<feature type="domain" description="C-type lectin" evidence="2">
    <location>
        <begin position="40"/>
        <end position="161"/>
    </location>
</feature>
<sequence length="167" mass="19160">MQVLILTTLVTVIGAGRFESGNDSSDRNNKIGLLAIQLEVFKNAKNFDDAENRCRQSGAHLVSIHNEVENQLVYSQLIKYSDFGAAQYQQLHKNFQTGYWHWTDGSNVDYINWSPTQPSNPETEGCGQLMQDPWQGVIEYQLEKMKWNDISCDTPMEYFVCKRRGCI</sequence>
<keyword evidence="1" id="KW-0732">Signal</keyword>
<dbReference type="PANTHER" id="PTHR22803">
    <property type="entry name" value="MANNOSE, PHOSPHOLIPASE, LECTIN RECEPTOR RELATED"/>
    <property type="match status" value="1"/>
</dbReference>
<dbReference type="PROSITE" id="PS50041">
    <property type="entry name" value="C_TYPE_LECTIN_2"/>
    <property type="match status" value="1"/>
</dbReference>
<dbReference type="CDD" id="cd00037">
    <property type="entry name" value="CLECT"/>
    <property type="match status" value="1"/>
</dbReference>
<feature type="signal peptide" evidence="1">
    <location>
        <begin position="1"/>
        <end position="15"/>
    </location>
</feature>
<accession>A0A0D6M982</accession>
<dbReference type="SMART" id="SM00034">
    <property type="entry name" value="CLECT"/>
    <property type="match status" value="1"/>
</dbReference>
<name>A0A0D6M982_9BILA</name>
<dbReference type="SUPFAM" id="SSF56436">
    <property type="entry name" value="C-type lectin-like"/>
    <property type="match status" value="1"/>
</dbReference>
<dbReference type="InterPro" id="IPR001304">
    <property type="entry name" value="C-type_lectin-like"/>
</dbReference>
<proteinExistence type="predicted"/>
<organism evidence="3 4">
    <name type="scientific">Ancylostoma ceylanicum</name>
    <dbReference type="NCBI Taxonomy" id="53326"/>
    <lineage>
        <taxon>Eukaryota</taxon>
        <taxon>Metazoa</taxon>
        <taxon>Ecdysozoa</taxon>
        <taxon>Nematoda</taxon>
        <taxon>Chromadorea</taxon>
        <taxon>Rhabditida</taxon>
        <taxon>Rhabditina</taxon>
        <taxon>Rhabditomorpha</taxon>
        <taxon>Strongyloidea</taxon>
        <taxon>Ancylostomatidae</taxon>
        <taxon>Ancylostomatinae</taxon>
        <taxon>Ancylostoma</taxon>
    </lineage>
</organism>
<dbReference type="EMBL" id="KE124865">
    <property type="protein sequence ID" value="EPB76397.1"/>
    <property type="molecule type" value="Genomic_DNA"/>
</dbReference>
<dbReference type="Pfam" id="PF00059">
    <property type="entry name" value="Lectin_C"/>
    <property type="match status" value="1"/>
</dbReference>
<dbReference type="InterPro" id="IPR016186">
    <property type="entry name" value="C-type_lectin-like/link_sf"/>
</dbReference>
<evidence type="ECO:0000313" key="4">
    <source>
        <dbReference type="Proteomes" id="UP000054495"/>
    </source>
</evidence>
<evidence type="ECO:0000313" key="3">
    <source>
        <dbReference type="EMBL" id="EPB76397.1"/>
    </source>
</evidence>
<dbReference type="AlphaFoldDB" id="A0A0D6M982"/>
<feature type="chain" id="PRO_5012068146" evidence="1">
    <location>
        <begin position="16"/>
        <end position="167"/>
    </location>
</feature>
<evidence type="ECO:0000256" key="1">
    <source>
        <dbReference type="SAM" id="SignalP"/>
    </source>
</evidence>
<dbReference type="Proteomes" id="UP000054495">
    <property type="component" value="Unassembled WGS sequence"/>
</dbReference>
<keyword evidence="4" id="KW-1185">Reference proteome</keyword>
<protein>
    <submittedName>
        <fullName evidence="3">Lectin C-type domain protein</fullName>
    </submittedName>
</protein>
<gene>
    <name evidence="3" type="ORF">ANCCEY_04507</name>
</gene>